<feature type="transmembrane region" description="Helical" evidence="1">
    <location>
        <begin position="98"/>
        <end position="120"/>
    </location>
</feature>
<dbReference type="InterPro" id="IPR043993">
    <property type="entry name" value="T4SS_pilin"/>
</dbReference>
<evidence type="ECO:0000313" key="2">
    <source>
        <dbReference type="EMBL" id="RWZ78382.1"/>
    </source>
</evidence>
<dbReference type="EMBL" id="SCKX01000001">
    <property type="protein sequence ID" value="RWZ78382.1"/>
    <property type="molecule type" value="Genomic_DNA"/>
</dbReference>
<proteinExistence type="predicted"/>
<evidence type="ECO:0000256" key="1">
    <source>
        <dbReference type="SAM" id="Phobius"/>
    </source>
</evidence>
<comment type="caution">
    <text evidence="2">The sequence shown here is derived from an EMBL/GenBank/DDBJ whole genome shotgun (WGS) entry which is preliminary data.</text>
</comment>
<dbReference type="Pfam" id="PF18895">
    <property type="entry name" value="T4SS_pilin"/>
    <property type="match status" value="1"/>
</dbReference>
<gene>
    <name evidence="2" type="ORF">EOT05_01300</name>
</gene>
<dbReference type="Proteomes" id="UP000289257">
    <property type="component" value="Unassembled WGS sequence"/>
</dbReference>
<evidence type="ECO:0008006" key="4">
    <source>
        <dbReference type="Google" id="ProtNLM"/>
    </source>
</evidence>
<keyword evidence="1" id="KW-1133">Transmembrane helix</keyword>
<evidence type="ECO:0000313" key="3">
    <source>
        <dbReference type="Proteomes" id="UP000289257"/>
    </source>
</evidence>
<feature type="transmembrane region" description="Helical" evidence="1">
    <location>
        <begin position="54"/>
        <end position="77"/>
    </location>
</feature>
<keyword evidence="3" id="KW-1185">Reference proteome</keyword>
<protein>
    <recommendedName>
        <fullName evidence="4">TrbC/VIRB2 family protein</fullName>
    </recommendedName>
</protein>
<dbReference type="AlphaFoldDB" id="A0A4Q0AGV3"/>
<keyword evidence="1" id="KW-0812">Transmembrane</keyword>
<name>A0A4Q0AGV3_9BACT</name>
<accession>A0A4Q0AGV3</accession>
<organism evidence="2 3">
    <name type="scientific">Candidatus Microsaccharimonas sossegonensis</name>
    <dbReference type="NCBI Taxonomy" id="2506948"/>
    <lineage>
        <taxon>Bacteria</taxon>
        <taxon>Candidatus Saccharimonadota</taxon>
        <taxon>Candidatus Saccharimonadia</taxon>
        <taxon>Candidatus Saccharimonadales</taxon>
        <taxon>Candidatus Saccharimonadaceae</taxon>
        <taxon>Candidatus Microsaccharimonas</taxon>
    </lineage>
</organism>
<keyword evidence="1" id="KW-0472">Membrane</keyword>
<sequence>MKILRSFAPVLLAVVLVLGASIFLARTSFALTVFDGVNAAKGTGQPTELFGGGGIVTNITNFLLFIVGALSVIMLIVGGLRYVVSGGNSTAVTAAKNTVLYAIVGLVIAFLAYAAINFVINTLAPGATSGGTNV</sequence>
<reference evidence="2" key="1">
    <citation type="submission" date="2019-01" db="EMBL/GenBank/DDBJ databases">
        <title>Genomic signatures and co-occurrence patterns of the ultra-small Saccharimodia (Patescibacteria phylum) suggest a symbiotic lifestyle.</title>
        <authorList>
            <person name="Lemos L."/>
            <person name="Medeiros J."/>
            <person name="Andreote F."/>
            <person name="Fernandes G."/>
            <person name="Varani A."/>
            <person name="Oliveira G."/>
            <person name="Pylro V."/>
        </authorList>
    </citation>
    <scope>NUCLEOTIDE SEQUENCE [LARGE SCALE GENOMIC DNA]</scope>
    <source>
        <strain evidence="2">AMD02</strain>
    </source>
</reference>